<feature type="domain" description="PiggyBac transposable element-derived protein" evidence="2">
    <location>
        <begin position="143"/>
        <end position="511"/>
    </location>
</feature>
<reference evidence="3" key="1">
    <citation type="submission" date="2025-08" db="UniProtKB">
        <authorList>
            <consortium name="Ensembl"/>
        </authorList>
    </citation>
    <scope>IDENTIFICATION</scope>
</reference>
<dbReference type="Ensembl" id="ENSAMXT00005035911.1">
    <property type="protein sequence ID" value="ENSAMXP00005032856.1"/>
    <property type="gene ID" value="ENSAMXG00005015987.1"/>
</dbReference>
<protein>
    <recommendedName>
        <fullName evidence="2">PiggyBac transposable element-derived protein domain-containing protein</fullName>
    </recommendedName>
</protein>
<dbReference type="OrthoDB" id="118105at2759"/>
<proteinExistence type="predicted"/>
<dbReference type="PANTHER" id="PTHR46599">
    <property type="entry name" value="PIGGYBAC TRANSPOSABLE ELEMENT-DERIVED PROTEIN 4"/>
    <property type="match status" value="1"/>
</dbReference>
<evidence type="ECO:0000313" key="3">
    <source>
        <dbReference type="Ensembl" id="ENSAMXP00005032856.1"/>
    </source>
</evidence>
<dbReference type="Proteomes" id="UP000694621">
    <property type="component" value="Unplaced"/>
</dbReference>
<sequence length="624" mass="71171">MLKTQQRVEMEEQLNTTMSCDHESLKTHCSSCFFNCSPDAGVLSPSKSDTNEEWKPSPEQQGTLPGLSPLPVKKRRITELSPASTSSHLLSESSSPTSGSSSVEDDKGETWHDISEDDEQPDIPKFYPKRCPGSQLARNAAYSPLELFQIFMSESVVGTIVANTNAFARKRAQAVKQFDWFPLTVQEFYTYIGIVIFASLMQLKTLNDYWSEKAIYSLPFPRSVISRKRFLAITWNLHLCDPEKVEENKSRKGGAGYDRLFKIKPLYTSLLLACQTCFQPKRELRVVKKIVSSSSCIGPKSTKHGYGYKLFILVDSATGYSWNFFVYNGSSFKKTGKGLGYDLVTELVRNSLLGTGYKLYLDQFYTSPALLSDLYAKEMLACGMIPTNRLGFPRAKLNDIPANAARGTIRWTRRGKLLFVKWKDTREVAICTNFHKAYNEDTINKRVKDNQGVLQKRQVPIPCAFKDYNTVMDREVHSDALLRYNNALHQTKRWYMTFFYHFIDIAVENSFILHKELAKQNGKDALTSKHFREALVTDLTKVCTRSAPLSQRSVENECYPSFFTEDPSAGRRVCAFCKLDNKTMKTPAYCMKCQVPLCLMPKRNCFLQWHQEGFHSDSRFASYL</sequence>
<name>A0A8B9K810_ASTMX</name>
<feature type="region of interest" description="Disordered" evidence="1">
    <location>
        <begin position="44"/>
        <end position="123"/>
    </location>
</feature>
<accession>A0A8B9K810</accession>
<feature type="compositionally biased region" description="Basic and acidic residues" evidence="1">
    <location>
        <begin position="104"/>
        <end position="114"/>
    </location>
</feature>
<dbReference type="InterPro" id="IPR029526">
    <property type="entry name" value="PGBD"/>
</dbReference>
<dbReference type="Pfam" id="PF13843">
    <property type="entry name" value="DDE_Tnp_1_7"/>
    <property type="match status" value="1"/>
</dbReference>
<dbReference type="AlphaFoldDB" id="A0A8B9K810"/>
<evidence type="ECO:0000259" key="2">
    <source>
        <dbReference type="Pfam" id="PF13843"/>
    </source>
</evidence>
<evidence type="ECO:0000313" key="4">
    <source>
        <dbReference type="Proteomes" id="UP000694621"/>
    </source>
</evidence>
<feature type="compositionally biased region" description="Low complexity" evidence="1">
    <location>
        <begin position="81"/>
        <end position="102"/>
    </location>
</feature>
<evidence type="ECO:0000256" key="1">
    <source>
        <dbReference type="SAM" id="MobiDB-lite"/>
    </source>
</evidence>
<dbReference type="PANTHER" id="PTHR46599:SF3">
    <property type="entry name" value="PIGGYBAC TRANSPOSABLE ELEMENT-DERIVED PROTEIN 4"/>
    <property type="match status" value="1"/>
</dbReference>
<organism evidence="3 4">
    <name type="scientific">Astyanax mexicanus</name>
    <name type="common">Blind cave fish</name>
    <name type="synonym">Astyanax fasciatus mexicanus</name>
    <dbReference type="NCBI Taxonomy" id="7994"/>
    <lineage>
        <taxon>Eukaryota</taxon>
        <taxon>Metazoa</taxon>
        <taxon>Chordata</taxon>
        <taxon>Craniata</taxon>
        <taxon>Vertebrata</taxon>
        <taxon>Euteleostomi</taxon>
        <taxon>Actinopterygii</taxon>
        <taxon>Neopterygii</taxon>
        <taxon>Teleostei</taxon>
        <taxon>Ostariophysi</taxon>
        <taxon>Characiformes</taxon>
        <taxon>Characoidei</taxon>
        <taxon>Acestrorhamphidae</taxon>
        <taxon>Acestrorhamphinae</taxon>
        <taxon>Astyanax</taxon>
    </lineage>
</organism>